<dbReference type="GO" id="GO:1902758">
    <property type="term" value="P:bis(molybdopterin guanine dinucleotide)molybdenum biosynthetic process"/>
    <property type="evidence" value="ECO:0007669"/>
    <property type="project" value="TreeGrafter"/>
</dbReference>
<dbReference type="EMBL" id="JACRAF010000046">
    <property type="protein sequence ID" value="MBI4923156.1"/>
    <property type="molecule type" value="Genomic_DNA"/>
</dbReference>
<feature type="binding site" evidence="8">
    <location>
        <position position="101"/>
    </location>
    <ligand>
        <name>Mg(2+)</name>
        <dbReference type="ChEBI" id="CHEBI:18420"/>
    </ligand>
</feature>
<dbReference type="GO" id="GO:0005737">
    <property type="term" value="C:cytoplasm"/>
    <property type="evidence" value="ECO:0007669"/>
    <property type="project" value="UniProtKB-SubCell"/>
</dbReference>
<dbReference type="PANTHER" id="PTHR19136:SF81">
    <property type="entry name" value="MOLYBDENUM COFACTOR GUANYLYLTRANSFERASE"/>
    <property type="match status" value="1"/>
</dbReference>
<dbReference type="InterPro" id="IPR013482">
    <property type="entry name" value="Molybde_CF_guanTrfase"/>
</dbReference>
<dbReference type="InterPro" id="IPR029044">
    <property type="entry name" value="Nucleotide-diphossugar_trans"/>
</dbReference>
<keyword evidence="3 8" id="KW-0479">Metal-binding</keyword>
<evidence type="ECO:0000259" key="9">
    <source>
        <dbReference type="Pfam" id="PF12804"/>
    </source>
</evidence>
<proteinExistence type="inferred from homology"/>
<dbReference type="EC" id="2.7.7.77" evidence="8"/>
<organism evidence="10 11">
    <name type="scientific">Devosia nanyangense</name>
    <dbReference type="NCBI Taxonomy" id="1228055"/>
    <lineage>
        <taxon>Bacteria</taxon>
        <taxon>Pseudomonadati</taxon>
        <taxon>Pseudomonadota</taxon>
        <taxon>Alphaproteobacteria</taxon>
        <taxon>Hyphomicrobiales</taxon>
        <taxon>Devosiaceae</taxon>
        <taxon>Devosia</taxon>
    </lineage>
</organism>
<comment type="function">
    <text evidence="8">Transfers a GMP moiety from GTP to Mo-molybdopterin (Mo-MPT) cofactor (Moco or molybdenum cofactor) to form Mo-molybdopterin guanine dinucleotide (Mo-MGD) cofactor.</text>
</comment>
<keyword evidence="4 8" id="KW-0547">Nucleotide-binding</keyword>
<dbReference type="GO" id="GO:0046872">
    <property type="term" value="F:metal ion binding"/>
    <property type="evidence" value="ECO:0007669"/>
    <property type="project" value="UniProtKB-KW"/>
</dbReference>
<dbReference type="InterPro" id="IPR025877">
    <property type="entry name" value="MobA-like_NTP_Trfase"/>
</dbReference>
<feature type="binding site" evidence="8">
    <location>
        <begin position="9"/>
        <end position="11"/>
    </location>
    <ligand>
        <name>GTP</name>
        <dbReference type="ChEBI" id="CHEBI:37565"/>
    </ligand>
</feature>
<evidence type="ECO:0000256" key="7">
    <source>
        <dbReference type="ARBA" id="ARBA00023150"/>
    </source>
</evidence>
<comment type="subcellular location">
    <subcellularLocation>
        <location evidence="8">Cytoplasm</location>
    </subcellularLocation>
</comment>
<evidence type="ECO:0000256" key="5">
    <source>
        <dbReference type="ARBA" id="ARBA00022842"/>
    </source>
</evidence>
<comment type="caution">
    <text evidence="8">Lacks conserved residue(s) required for the propagation of feature annotation.</text>
</comment>
<dbReference type="GO" id="GO:0061603">
    <property type="term" value="F:molybdenum cofactor guanylyltransferase activity"/>
    <property type="evidence" value="ECO:0007669"/>
    <property type="project" value="UniProtKB-EC"/>
</dbReference>
<evidence type="ECO:0000256" key="6">
    <source>
        <dbReference type="ARBA" id="ARBA00023134"/>
    </source>
</evidence>
<feature type="binding site" evidence="8">
    <location>
        <position position="22"/>
    </location>
    <ligand>
        <name>GTP</name>
        <dbReference type="ChEBI" id="CHEBI:37565"/>
    </ligand>
</feature>
<reference evidence="10" key="1">
    <citation type="submission" date="2020-07" db="EMBL/GenBank/DDBJ databases">
        <title>Huge and variable diversity of episymbiotic CPR bacteria and DPANN archaea in groundwater ecosystems.</title>
        <authorList>
            <person name="He C.Y."/>
            <person name="Keren R."/>
            <person name="Whittaker M."/>
            <person name="Farag I.F."/>
            <person name="Doudna J."/>
            <person name="Cate J.H.D."/>
            <person name="Banfield J.F."/>
        </authorList>
    </citation>
    <scope>NUCLEOTIDE SEQUENCE</scope>
    <source>
        <strain evidence="10">NC_groundwater_1586_Pr3_B-0.1um_66_15</strain>
    </source>
</reference>
<evidence type="ECO:0000256" key="1">
    <source>
        <dbReference type="ARBA" id="ARBA00022490"/>
    </source>
</evidence>
<evidence type="ECO:0000256" key="8">
    <source>
        <dbReference type="HAMAP-Rule" id="MF_00316"/>
    </source>
</evidence>
<gene>
    <name evidence="8" type="primary">mobA</name>
    <name evidence="10" type="ORF">HY834_15540</name>
</gene>
<dbReference type="GO" id="GO:0005525">
    <property type="term" value="F:GTP binding"/>
    <property type="evidence" value="ECO:0007669"/>
    <property type="project" value="UniProtKB-UniRule"/>
</dbReference>
<keyword evidence="6 8" id="KW-0342">GTP-binding</keyword>
<dbReference type="Pfam" id="PF12804">
    <property type="entry name" value="NTP_transf_3"/>
    <property type="match status" value="1"/>
</dbReference>
<evidence type="ECO:0000313" key="10">
    <source>
        <dbReference type="EMBL" id="MBI4923156.1"/>
    </source>
</evidence>
<evidence type="ECO:0000256" key="2">
    <source>
        <dbReference type="ARBA" id="ARBA00022679"/>
    </source>
</evidence>
<keyword evidence="5 8" id="KW-0460">Magnesium</keyword>
<dbReference type="HAMAP" id="MF_00316">
    <property type="entry name" value="MobA"/>
    <property type="match status" value="1"/>
</dbReference>
<name>A0A933L6A2_9HYPH</name>
<dbReference type="Proteomes" id="UP000782610">
    <property type="component" value="Unassembled WGS sequence"/>
</dbReference>
<comment type="similarity">
    <text evidence="8">Belongs to the MobA family.</text>
</comment>
<keyword evidence="7 8" id="KW-0501">Molybdenum cofactor biosynthesis</keyword>
<comment type="catalytic activity">
    <reaction evidence="8">
        <text>Mo-molybdopterin + GTP + H(+) = Mo-molybdopterin guanine dinucleotide + diphosphate</text>
        <dbReference type="Rhea" id="RHEA:34243"/>
        <dbReference type="ChEBI" id="CHEBI:15378"/>
        <dbReference type="ChEBI" id="CHEBI:33019"/>
        <dbReference type="ChEBI" id="CHEBI:37565"/>
        <dbReference type="ChEBI" id="CHEBI:71302"/>
        <dbReference type="ChEBI" id="CHEBI:71310"/>
        <dbReference type="EC" id="2.7.7.77"/>
    </reaction>
</comment>
<protein>
    <recommendedName>
        <fullName evidence="8">Molybdenum cofactor guanylyltransferase</fullName>
        <shortName evidence="8">MoCo guanylyltransferase</shortName>
        <ecNumber evidence="8">2.7.7.77</ecNumber>
    </recommendedName>
    <alternativeName>
        <fullName evidence="8">GTP:molybdopterin guanylyltransferase</fullName>
    </alternativeName>
    <alternativeName>
        <fullName evidence="8">Mo-MPT guanylyltransferase</fullName>
    </alternativeName>
    <alternativeName>
        <fullName evidence="8">Molybdopterin guanylyltransferase</fullName>
    </alternativeName>
    <alternativeName>
        <fullName evidence="8">Molybdopterin-guanine dinucleotide synthase</fullName>
        <shortName evidence="8">MGD synthase</shortName>
    </alternativeName>
</protein>
<keyword evidence="2 8" id="KW-0808">Transferase</keyword>
<dbReference type="AlphaFoldDB" id="A0A933L6A2"/>
<evidence type="ECO:0000313" key="11">
    <source>
        <dbReference type="Proteomes" id="UP000782610"/>
    </source>
</evidence>
<accession>A0A933L6A2</accession>
<dbReference type="Gene3D" id="3.90.550.10">
    <property type="entry name" value="Spore Coat Polysaccharide Biosynthesis Protein SpsA, Chain A"/>
    <property type="match status" value="1"/>
</dbReference>
<feature type="binding site" evidence="8">
    <location>
        <position position="101"/>
    </location>
    <ligand>
        <name>GTP</name>
        <dbReference type="ChEBI" id="CHEBI:37565"/>
    </ligand>
</feature>
<comment type="cofactor">
    <cofactor evidence="8">
        <name>Mg(2+)</name>
        <dbReference type="ChEBI" id="CHEBI:18420"/>
    </cofactor>
</comment>
<feature type="domain" description="MobA-like NTP transferase" evidence="9">
    <location>
        <begin position="6"/>
        <end position="156"/>
    </location>
</feature>
<dbReference type="CDD" id="cd02503">
    <property type="entry name" value="MobA"/>
    <property type="match status" value="1"/>
</dbReference>
<sequence length="200" mass="20343">MDKIAAVILAGGRGERLGGVNKALIEIGGKRLLDRVREALAGCEPILLSVGGAAFGVAAFPLEEQVLDLATGYGGPLAGVAAALERLADDPPDLLLSVAVDTPFFPADFVARALPLLDTAPAVVAAYAGQTYPTNALWRFAALSALPAQLRAGAAPHSLKRLAAALGAAPLDYAGSAGEDPFANVNTPADLAALRRRAQA</sequence>
<dbReference type="PANTHER" id="PTHR19136">
    <property type="entry name" value="MOLYBDENUM COFACTOR GUANYLYLTRANSFERASE"/>
    <property type="match status" value="1"/>
</dbReference>
<evidence type="ECO:0000256" key="4">
    <source>
        <dbReference type="ARBA" id="ARBA00022741"/>
    </source>
</evidence>
<evidence type="ECO:0000256" key="3">
    <source>
        <dbReference type="ARBA" id="ARBA00022723"/>
    </source>
</evidence>
<dbReference type="SUPFAM" id="SSF53448">
    <property type="entry name" value="Nucleotide-diphospho-sugar transferases"/>
    <property type="match status" value="1"/>
</dbReference>
<comment type="domain">
    <text evidence="8">The N-terminal domain determines nucleotide recognition and specific binding, while the C-terminal domain determines the specific binding to the target protein.</text>
</comment>
<keyword evidence="1 8" id="KW-0963">Cytoplasm</keyword>
<comment type="caution">
    <text evidence="10">The sequence shown here is derived from an EMBL/GenBank/DDBJ whole genome shotgun (WGS) entry which is preliminary data.</text>
</comment>
<comment type="subunit">
    <text evidence="8">Monomer.</text>
</comment>